<evidence type="ECO:0000256" key="10">
    <source>
        <dbReference type="ARBA" id="ARBA00023027"/>
    </source>
</evidence>
<gene>
    <name evidence="12" type="primary">pyrD</name>
    <name evidence="14" type="ordered locus">HMPREF0389_00787</name>
</gene>
<comment type="catalytic activity">
    <reaction evidence="11">
        <text>(S)-dihydroorotate + NAD(+) = orotate + NADH + H(+)</text>
        <dbReference type="Rhea" id="RHEA:13513"/>
        <dbReference type="ChEBI" id="CHEBI:15378"/>
        <dbReference type="ChEBI" id="CHEBI:30839"/>
        <dbReference type="ChEBI" id="CHEBI:30864"/>
        <dbReference type="ChEBI" id="CHEBI:57540"/>
        <dbReference type="ChEBI" id="CHEBI:57945"/>
        <dbReference type="EC" id="1.3.1.14"/>
    </reaction>
</comment>
<organism evidence="14 15">
    <name type="scientific">Filifactor alocis (strain ATCC 35896 / CCUG 47790 / D40 B5)</name>
    <name type="common">Fusobacterium alocis</name>
    <dbReference type="NCBI Taxonomy" id="546269"/>
    <lineage>
        <taxon>Bacteria</taxon>
        <taxon>Bacillati</taxon>
        <taxon>Bacillota</taxon>
        <taxon>Clostridia</taxon>
        <taxon>Peptostreptococcales</taxon>
        <taxon>Filifactoraceae</taxon>
        <taxon>Filifactor</taxon>
    </lineage>
</organism>
<comment type="cofactor">
    <cofactor evidence="12">
        <name>FMN</name>
        <dbReference type="ChEBI" id="CHEBI:58210"/>
    </cofactor>
    <text evidence="12">Binds 1 FMN per subunit.</text>
</comment>
<feature type="binding site" evidence="12">
    <location>
        <position position="19"/>
    </location>
    <ligand>
        <name>FMN</name>
        <dbReference type="ChEBI" id="CHEBI:58210"/>
    </ligand>
</feature>
<dbReference type="AlphaFoldDB" id="D6GQ12"/>
<dbReference type="NCBIfam" id="TIGR01037">
    <property type="entry name" value="pyrD_sub1_fam"/>
    <property type="match status" value="1"/>
</dbReference>
<dbReference type="HAMAP" id="MF_00224">
    <property type="entry name" value="DHO_dh_type1"/>
    <property type="match status" value="1"/>
</dbReference>
<evidence type="ECO:0000313" key="14">
    <source>
        <dbReference type="EMBL" id="EFE28865.2"/>
    </source>
</evidence>
<dbReference type="STRING" id="546269.HMPREF0389_00787"/>
<dbReference type="CDD" id="cd04740">
    <property type="entry name" value="DHOD_1B_like"/>
    <property type="match status" value="1"/>
</dbReference>
<proteinExistence type="inferred from homology"/>
<dbReference type="InterPro" id="IPR005720">
    <property type="entry name" value="Dihydroorotate_DH_cat"/>
</dbReference>
<dbReference type="KEGG" id="faa:HMPREF0389_00787"/>
<dbReference type="PIRSF" id="PIRSF000164">
    <property type="entry name" value="DHO_oxidase"/>
    <property type="match status" value="1"/>
</dbReference>
<comment type="catalytic activity">
    <reaction evidence="12">
        <text>(S)-dihydroorotate + A = orotate + AH2</text>
        <dbReference type="Rhea" id="RHEA:18073"/>
        <dbReference type="ChEBI" id="CHEBI:13193"/>
        <dbReference type="ChEBI" id="CHEBI:17499"/>
        <dbReference type="ChEBI" id="CHEBI:30839"/>
        <dbReference type="ChEBI" id="CHEBI:30864"/>
    </reaction>
</comment>
<comment type="function">
    <text evidence="1">Catalyzes the conversion of dihydroorotate to orotate with NAD(+) as electron acceptor.</text>
</comment>
<accession>D6GQ12</accession>
<evidence type="ECO:0000256" key="3">
    <source>
        <dbReference type="ARBA" id="ARBA00004715"/>
    </source>
</evidence>
<protein>
    <recommendedName>
        <fullName evidence="12">Dihydroorotate dehydrogenase</fullName>
        <shortName evidence="12">DHOD</shortName>
        <shortName evidence="12">DHODase</shortName>
        <shortName evidence="12">DHOdehase</shortName>
        <ecNumber evidence="12">1.3.-.-</ecNumber>
    </recommendedName>
</protein>
<dbReference type="PROSITE" id="PS00912">
    <property type="entry name" value="DHODEHASE_2"/>
    <property type="match status" value="1"/>
</dbReference>
<evidence type="ECO:0000256" key="2">
    <source>
        <dbReference type="ARBA" id="ARBA00004496"/>
    </source>
</evidence>
<feature type="binding site" evidence="12">
    <location>
        <begin position="67"/>
        <end position="71"/>
    </location>
    <ligand>
        <name>substrate</name>
    </ligand>
</feature>
<dbReference type="PANTHER" id="PTHR48109">
    <property type="entry name" value="DIHYDROOROTATE DEHYDROGENASE (QUINONE), MITOCHONDRIAL-RELATED"/>
    <property type="match status" value="1"/>
</dbReference>
<dbReference type="InterPro" id="IPR013785">
    <property type="entry name" value="Aldolase_TIM"/>
</dbReference>
<dbReference type="InterPro" id="IPR012135">
    <property type="entry name" value="Dihydroorotate_DH_1_2"/>
</dbReference>
<feature type="domain" description="Dihydroorotate dehydrogenase catalytic" evidence="13">
    <location>
        <begin position="1"/>
        <end position="286"/>
    </location>
</feature>
<evidence type="ECO:0000256" key="9">
    <source>
        <dbReference type="ARBA" id="ARBA00023002"/>
    </source>
</evidence>
<feature type="binding site" evidence="12">
    <location>
        <begin position="43"/>
        <end position="44"/>
    </location>
    <ligand>
        <name>FMN</name>
        <dbReference type="ChEBI" id="CHEBI:58210"/>
    </ligand>
</feature>
<comment type="pathway">
    <text evidence="3">Pyrimidine metabolism; UMP biosynthesis via de novo pathway; orotate from (S)-dihydroorotate (NAD(+) route): step 1/1.</text>
</comment>
<feature type="binding site" evidence="12">
    <location>
        <position position="129"/>
    </location>
    <ligand>
        <name>FMN</name>
        <dbReference type="ChEBI" id="CHEBI:58210"/>
    </ligand>
</feature>
<dbReference type="UniPathway" id="UPA00070"/>
<keyword evidence="5 12" id="KW-0963">Cytoplasm</keyword>
<dbReference type="HOGENOM" id="CLU_042042_0_0_9"/>
<dbReference type="eggNOG" id="COG0167">
    <property type="taxonomic scope" value="Bacteria"/>
</dbReference>
<evidence type="ECO:0000256" key="12">
    <source>
        <dbReference type="HAMAP-Rule" id="MF_00224"/>
    </source>
</evidence>
<keyword evidence="9 12" id="KW-0560">Oxidoreductase</keyword>
<feature type="active site" description="Nucleophile" evidence="12">
    <location>
        <position position="132"/>
    </location>
</feature>
<dbReference type="InterPro" id="IPR049622">
    <property type="entry name" value="Dihydroorotate_DH_I"/>
</dbReference>
<dbReference type="Gene3D" id="3.20.20.70">
    <property type="entry name" value="Aldolase class I"/>
    <property type="match status" value="1"/>
</dbReference>
<evidence type="ECO:0000256" key="6">
    <source>
        <dbReference type="ARBA" id="ARBA00022630"/>
    </source>
</evidence>
<dbReference type="InterPro" id="IPR050074">
    <property type="entry name" value="DHO_dehydrogenase"/>
</dbReference>
<evidence type="ECO:0000256" key="11">
    <source>
        <dbReference type="ARBA" id="ARBA00048996"/>
    </source>
</evidence>
<feature type="binding site" evidence="12">
    <location>
        <begin position="267"/>
        <end position="268"/>
    </location>
    <ligand>
        <name>FMN</name>
        <dbReference type="ChEBI" id="CHEBI:58210"/>
    </ligand>
</feature>
<dbReference type="EMBL" id="CP002390">
    <property type="protein sequence ID" value="EFE28865.2"/>
    <property type="molecule type" value="Genomic_DNA"/>
</dbReference>
<feature type="binding site" evidence="12">
    <location>
        <begin position="194"/>
        <end position="195"/>
    </location>
    <ligand>
        <name>substrate</name>
    </ligand>
</feature>
<evidence type="ECO:0000259" key="13">
    <source>
        <dbReference type="Pfam" id="PF01180"/>
    </source>
</evidence>
<evidence type="ECO:0000256" key="7">
    <source>
        <dbReference type="ARBA" id="ARBA00022643"/>
    </source>
</evidence>
<feature type="binding site" evidence="12">
    <location>
        <position position="167"/>
    </location>
    <ligand>
        <name>FMN</name>
        <dbReference type="ChEBI" id="CHEBI:58210"/>
    </ligand>
</feature>
<dbReference type="InterPro" id="IPR033888">
    <property type="entry name" value="DHOD_1B"/>
</dbReference>
<feature type="binding site" evidence="12">
    <location>
        <position position="97"/>
    </location>
    <ligand>
        <name>FMN</name>
        <dbReference type="ChEBI" id="CHEBI:58210"/>
    </ligand>
</feature>
<keyword evidence="8 12" id="KW-0665">Pyrimidine biosynthesis</keyword>
<dbReference type="GO" id="GO:0006207">
    <property type="term" value="P:'de novo' pyrimidine nucleobase biosynthetic process"/>
    <property type="evidence" value="ECO:0007669"/>
    <property type="project" value="InterPro"/>
</dbReference>
<dbReference type="GO" id="GO:0004589">
    <property type="term" value="F:dihydroorotate dehydrogenase (NAD+) activity"/>
    <property type="evidence" value="ECO:0007669"/>
    <property type="project" value="UniProtKB-EC"/>
</dbReference>
<sequence length="303" mass="32964">MMQQTIWGKTFKNPIIAASGTFGFGSEYNEFYDISNLGGISTKGLTLEPRDGNSGIRIIETPSGIMNSIGLQNPGVKDYILHESHFLREKDTVILANVGGSTLESYLEALELLEEHNKTHRVMDIIELNISCPNVKAGGMAFGMNACDAEYITKEAKKITSIPLVVKLSPNAHHLVEVAQAVESAGADGLSLVNTFNALEIDIHRRKAVFDNVTAGLSGPAIRPIALRMVREVSKAVSIPVIGMGGVETWEDVIKFIMAGAHLVQFGTASFINPMAGLELVEGVERYMEENHIHSFDEIRGII</sequence>
<feature type="binding site" evidence="12">
    <location>
        <position position="129"/>
    </location>
    <ligand>
        <name>substrate</name>
    </ligand>
</feature>
<evidence type="ECO:0000256" key="1">
    <source>
        <dbReference type="ARBA" id="ARBA00003616"/>
    </source>
</evidence>
<dbReference type="InterPro" id="IPR001295">
    <property type="entry name" value="Dihydroorotate_DH_CS"/>
</dbReference>
<feature type="binding site" evidence="12">
    <location>
        <position position="193"/>
    </location>
    <ligand>
        <name>FMN</name>
        <dbReference type="ChEBI" id="CHEBI:58210"/>
    </ligand>
</feature>
<dbReference type="OrthoDB" id="9794954at2"/>
<feature type="binding site" evidence="12">
    <location>
        <position position="219"/>
    </location>
    <ligand>
        <name>FMN</name>
        <dbReference type="ChEBI" id="CHEBI:58210"/>
    </ligand>
</feature>
<dbReference type="PANTHER" id="PTHR48109:SF1">
    <property type="entry name" value="DIHYDROOROTATE DEHYDROGENASE (FUMARATE)"/>
    <property type="match status" value="1"/>
</dbReference>
<name>D6GQ12_FILAD</name>
<feature type="binding site" evidence="12">
    <location>
        <position position="43"/>
    </location>
    <ligand>
        <name>substrate</name>
    </ligand>
</feature>
<evidence type="ECO:0000256" key="5">
    <source>
        <dbReference type="ARBA" id="ARBA00022490"/>
    </source>
</evidence>
<dbReference type="RefSeq" id="WP_014262780.1">
    <property type="nucleotide sequence ID" value="NC_016630.1"/>
</dbReference>
<dbReference type="FunFam" id="3.20.20.70:FF:000027">
    <property type="entry name" value="Dihydropyrimidine dehydrogenase [NADP(+)]"/>
    <property type="match status" value="1"/>
</dbReference>
<keyword evidence="7 12" id="KW-0288">FMN</keyword>
<dbReference type="Pfam" id="PF01180">
    <property type="entry name" value="DHO_dh"/>
    <property type="match status" value="1"/>
</dbReference>
<comment type="subcellular location">
    <subcellularLocation>
        <location evidence="2 12">Cytoplasm</location>
    </subcellularLocation>
</comment>
<dbReference type="InterPro" id="IPR024920">
    <property type="entry name" value="Dihydroorotate_DH_1"/>
</dbReference>
<dbReference type="GO" id="GO:0005737">
    <property type="term" value="C:cytoplasm"/>
    <property type="evidence" value="ECO:0007669"/>
    <property type="project" value="UniProtKB-SubCell"/>
</dbReference>
<keyword evidence="10" id="KW-0520">NAD</keyword>
<keyword evidence="6 12" id="KW-0285">Flavoprotein</keyword>
<dbReference type="EC" id="1.3.-.-" evidence="12"/>
<dbReference type="Proteomes" id="UP000007468">
    <property type="component" value="Chromosome"/>
</dbReference>
<dbReference type="NCBIfam" id="NF005574">
    <property type="entry name" value="PRK07259.1"/>
    <property type="match status" value="1"/>
</dbReference>
<evidence type="ECO:0000256" key="4">
    <source>
        <dbReference type="ARBA" id="ARBA00008008"/>
    </source>
</evidence>
<dbReference type="SUPFAM" id="SSF51395">
    <property type="entry name" value="FMN-linked oxidoreductases"/>
    <property type="match status" value="1"/>
</dbReference>
<comment type="similarity">
    <text evidence="4 12">Belongs to the dihydroorotate dehydrogenase family. Type 1 subfamily.</text>
</comment>
<dbReference type="GO" id="GO:0044205">
    <property type="term" value="P:'de novo' UMP biosynthetic process"/>
    <property type="evidence" value="ECO:0007669"/>
    <property type="project" value="UniProtKB-UniRule"/>
</dbReference>
<evidence type="ECO:0000313" key="15">
    <source>
        <dbReference type="Proteomes" id="UP000007468"/>
    </source>
</evidence>
<evidence type="ECO:0000256" key="8">
    <source>
        <dbReference type="ARBA" id="ARBA00022975"/>
    </source>
</evidence>
<keyword evidence="15" id="KW-1185">Reference proteome</keyword>
<feature type="binding site" evidence="12">
    <location>
        <begin position="245"/>
        <end position="246"/>
    </location>
    <ligand>
        <name>FMN</name>
        <dbReference type="ChEBI" id="CHEBI:58210"/>
    </ligand>
</feature>
<reference evidence="15" key="1">
    <citation type="submission" date="2010-12" db="EMBL/GenBank/DDBJ databases">
        <title>The genome sequence of Filifactor alocis strain ATCC 35896.</title>
        <authorList>
            <consortium name="The Broad Institute Genome Sequencing Platform"/>
            <person name="Ward D."/>
            <person name="Earl A."/>
            <person name="Feldgarden M."/>
            <person name="Young S.K."/>
            <person name="Gargeya S."/>
            <person name="Zeng Q."/>
            <person name="Alvarado L."/>
            <person name="Berlin A."/>
            <person name="Bochicchio J."/>
            <person name="Chapman S.B."/>
            <person name="Chen Z."/>
            <person name="Freedman E."/>
            <person name="Gellesch M."/>
            <person name="Goldberg J."/>
            <person name="Griggs A."/>
            <person name="Gujja S."/>
            <person name="Heilman E."/>
            <person name="Heiman D."/>
            <person name="Howarth C."/>
            <person name="Mehta T."/>
            <person name="Neiman D."/>
            <person name="Pearson M."/>
            <person name="Roberts A."/>
            <person name="Saif S."/>
            <person name="Shea T."/>
            <person name="Shenoy N."/>
            <person name="Sisk P."/>
            <person name="Stolte C."/>
            <person name="Sykes S."/>
            <person name="White J."/>
            <person name="Yandava C."/>
            <person name="Izard J."/>
            <person name="Blanton J.M."/>
            <person name="Baranova O.V."/>
            <person name="Tanner A.C."/>
            <person name="Dewhirst F.E."/>
            <person name="Haas B."/>
            <person name="Nusbaum C."/>
            <person name="Birren B."/>
        </authorList>
    </citation>
    <scope>NUCLEOTIDE SEQUENCE [LARGE SCALE GENOMIC DNA]</scope>
    <source>
        <strain evidence="15">ATCC 35896 / D40 B5</strain>
    </source>
</reference>
<dbReference type="PATRIC" id="fig|546269.5.peg.1278"/>